<dbReference type="EMBL" id="MK072067">
    <property type="protein sequence ID" value="AYV77827.1"/>
    <property type="molecule type" value="Genomic_DNA"/>
</dbReference>
<gene>
    <name evidence="1" type="ORF">Edafosvirus2_6</name>
</gene>
<evidence type="ECO:0000313" key="1">
    <source>
        <dbReference type="EMBL" id="AYV77827.1"/>
    </source>
</evidence>
<protein>
    <submittedName>
        <fullName evidence="1">Uncharacterized protein</fullName>
    </submittedName>
</protein>
<organism evidence="1">
    <name type="scientific">Edafosvirus sp</name>
    <dbReference type="NCBI Taxonomy" id="2487765"/>
    <lineage>
        <taxon>Viruses</taxon>
        <taxon>Varidnaviria</taxon>
        <taxon>Bamfordvirae</taxon>
        <taxon>Nucleocytoviricota</taxon>
        <taxon>Megaviricetes</taxon>
        <taxon>Imitervirales</taxon>
        <taxon>Mimiviridae</taxon>
        <taxon>Klosneuvirinae</taxon>
    </lineage>
</organism>
<name>A0A3G4ZSF6_9VIRU</name>
<proteinExistence type="predicted"/>
<accession>A0A3G4ZSF6</accession>
<sequence length="98" mass="10514">MPPKSSPVKAIVGLASVGLLVGAFWGARATLSIWDEKSDCKIEEGHGMMTCAEPKCATCKKLTNRKRLKTFSKHTTGACLIFCSLAIGAKKVHSMCTK</sequence>
<reference evidence="1" key="1">
    <citation type="submission" date="2018-10" db="EMBL/GenBank/DDBJ databases">
        <title>Hidden diversity of soil giant viruses.</title>
        <authorList>
            <person name="Schulz F."/>
            <person name="Alteio L."/>
            <person name="Goudeau D."/>
            <person name="Ryan E.M."/>
            <person name="Malmstrom R.R."/>
            <person name="Blanchard J."/>
            <person name="Woyke T."/>
        </authorList>
    </citation>
    <scope>NUCLEOTIDE SEQUENCE</scope>
    <source>
        <strain evidence="1">EDV1</strain>
    </source>
</reference>